<keyword evidence="1" id="KW-0812">Transmembrane</keyword>
<dbReference type="EMBL" id="GEEE01022057">
    <property type="protein sequence ID" value="JAP41168.1"/>
    <property type="molecule type" value="Transcribed_RNA"/>
</dbReference>
<keyword evidence="1" id="KW-1133">Transmembrane helix</keyword>
<dbReference type="AlphaFoldDB" id="A0A0X3NN67"/>
<name>A0A0X3NN67_SCHSO</name>
<protein>
    <submittedName>
        <fullName evidence="2">Uncharacterized protein</fullName>
    </submittedName>
</protein>
<feature type="non-terminal residue" evidence="2">
    <location>
        <position position="1"/>
    </location>
</feature>
<gene>
    <name evidence="2" type="ORF">TR37846</name>
</gene>
<accession>A0A0X3NN67</accession>
<feature type="transmembrane region" description="Helical" evidence="1">
    <location>
        <begin position="100"/>
        <end position="119"/>
    </location>
</feature>
<organism evidence="2">
    <name type="scientific">Schistocephalus solidus</name>
    <name type="common">Tapeworm</name>
    <dbReference type="NCBI Taxonomy" id="70667"/>
    <lineage>
        <taxon>Eukaryota</taxon>
        <taxon>Metazoa</taxon>
        <taxon>Spiralia</taxon>
        <taxon>Lophotrochozoa</taxon>
        <taxon>Platyhelminthes</taxon>
        <taxon>Cestoda</taxon>
        <taxon>Eucestoda</taxon>
        <taxon>Diphyllobothriidea</taxon>
        <taxon>Diphyllobothriidae</taxon>
        <taxon>Schistocephalus</taxon>
    </lineage>
</organism>
<feature type="transmembrane region" description="Helical" evidence="1">
    <location>
        <begin position="59"/>
        <end position="79"/>
    </location>
</feature>
<proteinExistence type="predicted"/>
<evidence type="ECO:0000256" key="1">
    <source>
        <dbReference type="SAM" id="Phobius"/>
    </source>
</evidence>
<keyword evidence="1" id="KW-0472">Membrane</keyword>
<sequence length="123" mass="14151">FFLALTNFIYKTTEVTCGHSPLSAHGYKSKTNVALKLLELLLSDQLANFEFSDKEFNVLVLQLNLWKNWCGLLISIVGYGFHRITKARRKFGFLNKVRDFFKICGTTLGVGCWLFRFVLYDGI</sequence>
<reference evidence="2" key="1">
    <citation type="submission" date="2016-01" db="EMBL/GenBank/DDBJ databases">
        <title>Reference transcriptome for the parasite Schistocephalus solidus: insights into the molecular evolution of parasitism.</title>
        <authorList>
            <person name="Hebert F.O."/>
            <person name="Grambauer S."/>
            <person name="Barber I."/>
            <person name="Landry C.R."/>
            <person name="Aubin-Horth N."/>
        </authorList>
    </citation>
    <scope>NUCLEOTIDE SEQUENCE</scope>
</reference>
<evidence type="ECO:0000313" key="2">
    <source>
        <dbReference type="EMBL" id="JAP41168.1"/>
    </source>
</evidence>